<dbReference type="AlphaFoldDB" id="L0HFA0"/>
<dbReference type="PRINTS" id="PR00091">
    <property type="entry name" value="NITROGNASEII"/>
</dbReference>
<protein>
    <submittedName>
        <fullName evidence="2">ATPase involved in chromosome partitioning</fullName>
    </submittedName>
</protein>
<dbReference type="STRING" id="593750.Metfor_1635"/>
<evidence type="ECO:0000313" key="3">
    <source>
        <dbReference type="Proteomes" id="UP000010824"/>
    </source>
</evidence>
<dbReference type="SUPFAM" id="SSF52540">
    <property type="entry name" value="P-loop containing nucleoside triphosphate hydrolases"/>
    <property type="match status" value="1"/>
</dbReference>
<evidence type="ECO:0000313" key="2">
    <source>
        <dbReference type="EMBL" id="AGB02665.1"/>
    </source>
</evidence>
<dbReference type="InterPro" id="IPR050678">
    <property type="entry name" value="DNA_Partitioning_ATPase"/>
</dbReference>
<gene>
    <name evidence="2" type="ordered locus">Metfor_1635</name>
</gene>
<dbReference type="Pfam" id="PF13614">
    <property type="entry name" value="AAA_31"/>
    <property type="match status" value="1"/>
</dbReference>
<name>L0HFA0_METFS</name>
<proteinExistence type="predicted"/>
<dbReference type="HOGENOM" id="CLU_037612_1_3_2"/>
<sequence precursor="true">MYERPILLNTLIHRNSIQGDIITVIAFSHHKGGTGKTTSCLNIAGFLVQAGKKVLVIDCDPQANATVGLGFSPKTLGKNIYDVFLSGFEDFPKTGLFEIIQTTPSGIDLAPSSLDLVGADPFLYRMEHRAEILKNAIATVKDRYDFILVDTPPSLGQLVINGLFAADHVIVTLDSGTFALEGVSTLSTIFGDMKEDLGREIIPDMAVVTRWGEQGNPEKPGAEQPDEKDIFSRLRDLFYKKPEPTPEEIRAREEQETEHERLLSIRAEVKRLFRTVYIVPYSPQIYEAQKRGLPISQYAPESAAGSVYKNITEEVMRWS</sequence>
<organism evidence="2 3">
    <name type="scientific">Methanoregula formicica (strain DSM 22288 / NBRC 105244 / SMSP)</name>
    <dbReference type="NCBI Taxonomy" id="593750"/>
    <lineage>
        <taxon>Archaea</taxon>
        <taxon>Methanobacteriati</taxon>
        <taxon>Methanobacteriota</taxon>
        <taxon>Stenosarchaea group</taxon>
        <taxon>Methanomicrobia</taxon>
        <taxon>Methanomicrobiales</taxon>
        <taxon>Methanoregulaceae</taxon>
        <taxon>Methanoregula</taxon>
    </lineage>
</organism>
<dbReference type="Gene3D" id="3.40.50.300">
    <property type="entry name" value="P-loop containing nucleotide triphosphate hydrolases"/>
    <property type="match status" value="1"/>
</dbReference>
<dbReference type="InterPro" id="IPR027417">
    <property type="entry name" value="P-loop_NTPase"/>
</dbReference>
<dbReference type="PANTHER" id="PTHR13696">
    <property type="entry name" value="P-LOOP CONTAINING NUCLEOSIDE TRIPHOSPHATE HYDROLASE"/>
    <property type="match status" value="1"/>
</dbReference>
<dbReference type="InterPro" id="IPR025669">
    <property type="entry name" value="AAA_dom"/>
</dbReference>
<dbReference type="InParanoid" id="L0HFA0"/>
<dbReference type="eggNOG" id="arCOG00586">
    <property type="taxonomic scope" value="Archaea"/>
</dbReference>
<dbReference type="EMBL" id="CP003167">
    <property type="protein sequence ID" value="AGB02665.1"/>
    <property type="molecule type" value="Genomic_DNA"/>
</dbReference>
<dbReference type="Proteomes" id="UP000010824">
    <property type="component" value="Chromosome"/>
</dbReference>
<accession>L0HFA0</accession>
<dbReference type="PANTHER" id="PTHR13696:SF52">
    <property type="entry name" value="PARA FAMILY PROTEIN CT_582"/>
    <property type="match status" value="1"/>
</dbReference>
<dbReference type="CDD" id="cd02042">
    <property type="entry name" value="ParAB_family"/>
    <property type="match status" value="1"/>
</dbReference>
<evidence type="ECO:0000259" key="1">
    <source>
        <dbReference type="Pfam" id="PF13614"/>
    </source>
</evidence>
<keyword evidence="3" id="KW-1185">Reference proteome</keyword>
<feature type="domain" description="AAA" evidence="1">
    <location>
        <begin position="23"/>
        <end position="197"/>
    </location>
</feature>
<reference evidence="3" key="1">
    <citation type="submission" date="2011-12" db="EMBL/GenBank/DDBJ databases">
        <title>Complete sequence of Methanoregula formicicum SMSP.</title>
        <authorList>
            <person name="Lucas S."/>
            <person name="Han J."/>
            <person name="Lapidus A."/>
            <person name="Cheng J.-F."/>
            <person name="Goodwin L."/>
            <person name="Pitluck S."/>
            <person name="Peters L."/>
            <person name="Ovchinnikova G."/>
            <person name="Teshima H."/>
            <person name="Detter J.C."/>
            <person name="Han C."/>
            <person name="Tapia R."/>
            <person name="Land M."/>
            <person name="Hauser L."/>
            <person name="Kyrpides N."/>
            <person name="Ivanova N."/>
            <person name="Pagani I."/>
            <person name="Imachi H."/>
            <person name="Tamaki H."/>
            <person name="Sekiguchi Y."/>
            <person name="Kamagata Y."/>
            <person name="Cadillo-Quiroz H."/>
            <person name="Zinder S."/>
            <person name="Liu W.-T."/>
            <person name="Woyke T."/>
        </authorList>
    </citation>
    <scope>NUCLEOTIDE SEQUENCE [LARGE SCALE GENOMIC DNA]</scope>
    <source>
        <strain evidence="3">DSM 22288 / NBRC 105244 / SMSP</strain>
    </source>
</reference>
<dbReference type="OrthoDB" id="36110at2157"/>
<reference evidence="2 3" key="2">
    <citation type="journal article" date="2014" name="Genome Announc.">
        <title>Complete Genome Sequence of Methanoregula formicica SMSPT, a Mesophilic Hydrogenotrophic Methanogen Isolated from a Methanogenic Upflow Anaerobic Sludge Blanket Reactor.</title>
        <authorList>
            <person name="Yamamoto K."/>
            <person name="Tamaki H."/>
            <person name="Cadillo-Quiroz H."/>
            <person name="Imachi H."/>
            <person name="Kyrpides N."/>
            <person name="Woyke T."/>
            <person name="Goodwin L."/>
            <person name="Zinder S.H."/>
            <person name="Kamagata Y."/>
            <person name="Liu W.T."/>
        </authorList>
    </citation>
    <scope>NUCLEOTIDE SEQUENCE [LARGE SCALE GENOMIC DNA]</scope>
    <source>
        <strain evidence="3">DSM 22288 / NBRC 105244 / SMSP</strain>
    </source>
</reference>
<dbReference type="KEGG" id="mfo:Metfor_1635"/>